<feature type="compositionally biased region" description="Basic and acidic residues" evidence="11">
    <location>
        <begin position="348"/>
        <end position="362"/>
    </location>
</feature>
<keyword evidence="6" id="KW-0378">Hydrolase</keyword>
<reference evidence="12" key="3">
    <citation type="submission" date="2025-08" db="UniProtKB">
        <authorList>
            <consortium name="Ensembl"/>
        </authorList>
    </citation>
    <scope>IDENTIFICATION</scope>
</reference>
<dbReference type="GO" id="GO:0004527">
    <property type="term" value="F:exonuclease activity"/>
    <property type="evidence" value="ECO:0007669"/>
    <property type="project" value="UniProtKB-KW"/>
</dbReference>
<dbReference type="GeneTree" id="ENSGT00390000005767"/>
<name>F6TZC4_CIOIN</name>
<dbReference type="InParanoid" id="F6TZC4"/>
<evidence type="ECO:0000256" key="9">
    <source>
        <dbReference type="ARBA" id="ARBA00059283"/>
    </source>
</evidence>
<proteinExistence type="inferred from homology"/>
<evidence type="ECO:0000313" key="13">
    <source>
        <dbReference type="Proteomes" id="UP000008144"/>
    </source>
</evidence>
<comment type="subcellular location">
    <subcellularLocation>
        <location evidence="1">Nucleus</location>
    </subcellularLocation>
</comment>
<keyword evidence="13" id="KW-1185">Reference proteome</keyword>
<evidence type="ECO:0000256" key="10">
    <source>
        <dbReference type="PIRNR" id="PIRNR009303"/>
    </source>
</evidence>
<dbReference type="PANTHER" id="PTHR15237:SF0">
    <property type="entry name" value="CELL CYCLE CHECKPOINT CONTROL PROTEIN"/>
    <property type="match status" value="1"/>
</dbReference>
<keyword evidence="8" id="KW-0539">Nucleus</keyword>
<sequence length="424" mass="46990">QIHYLAGLLIEFQNMKCVLPGANVKLFAKAIHCLAKLGHYVYFEPLDTGLALKTVNSSRSAYVSILFMKPLFQVYNAGSDIDLTVDDDNLPITRCKVALKTLLQVFKSLANIERSVETCDIDLDGDECRLVFQLKCKHGITKTHHLTFQECESLQAIFAKDLSPNVLKCDHKVLSDVVINFSSSLEEITMLVSPCKVVLRSYSDDESDEIAQLMKTEVSLNPEEFSQYQIGVDTDVTFCLKDVRAILAFCEVAAMPVNIHFEVGGKPIIFSLGHNGYFRANFVIATIATDKNSQHSNATANFTTNTTFPTTNKRSFVKPSRSKVAPKPLRKVSAQKTNAKPQPTKLPQPKDCDSINSEHDVSPEIPLQGGEQTNATRYEGFNSPSPKQPCFKNVKTVFFAATQPNDLDRTVLVLAPDSDNEDGT</sequence>
<dbReference type="GO" id="GO:0006281">
    <property type="term" value="P:DNA repair"/>
    <property type="evidence" value="ECO:0000318"/>
    <property type="project" value="GO_Central"/>
</dbReference>
<feature type="region of interest" description="Disordered" evidence="11">
    <location>
        <begin position="300"/>
        <end position="386"/>
    </location>
</feature>
<dbReference type="PANTHER" id="PTHR15237">
    <property type="entry name" value="DNA REPAIR PROTEIN RAD9"/>
    <property type="match status" value="1"/>
</dbReference>
<dbReference type="Pfam" id="PF04139">
    <property type="entry name" value="Rad9"/>
    <property type="match status" value="1"/>
</dbReference>
<keyword evidence="4" id="KW-0540">Nuclease</keyword>
<organism evidence="12 13">
    <name type="scientific">Ciona intestinalis</name>
    <name type="common">Transparent sea squirt</name>
    <name type="synonym">Ascidia intestinalis</name>
    <dbReference type="NCBI Taxonomy" id="7719"/>
    <lineage>
        <taxon>Eukaryota</taxon>
        <taxon>Metazoa</taxon>
        <taxon>Chordata</taxon>
        <taxon>Tunicata</taxon>
        <taxon>Ascidiacea</taxon>
        <taxon>Phlebobranchia</taxon>
        <taxon>Cionidae</taxon>
        <taxon>Ciona</taxon>
    </lineage>
</organism>
<dbReference type="AlphaFoldDB" id="F6TZC4"/>
<dbReference type="OMA" id="NETQCRF"/>
<evidence type="ECO:0000256" key="2">
    <source>
        <dbReference type="ARBA" id="ARBA00008494"/>
    </source>
</evidence>
<reference evidence="12" key="2">
    <citation type="journal article" date="2008" name="Genome Biol.">
        <title>Improved genome assembly and evidence-based global gene model set for the chordate Ciona intestinalis: new insight into intron and operon populations.</title>
        <authorList>
            <person name="Satou Y."/>
            <person name="Mineta K."/>
            <person name="Ogasawara M."/>
            <person name="Sasakura Y."/>
            <person name="Shoguchi E."/>
            <person name="Ueno K."/>
            <person name="Yamada L."/>
            <person name="Matsumoto J."/>
            <person name="Wasserscheid J."/>
            <person name="Dewar K."/>
            <person name="Wiley G.B."/>
            <person name="Macmil S.L."/>
            <person name="Roe B.A."/>
            <person name="Zeller R.W."/>
            <person name="Hastings K.E."/>
            <person name="Lemaire P."/>
            <person name="Lindquist E."/>
            <person name="Endo T."/>
            <person name="Hotta K."/>
            <person name="Inaba K."/>
        </authorList>
    </citation>
    <scope>NUCLEOTIDE SEQUENCE [LARGE SCALE GENOMIC DNA]</scope>
    <source>
        <strain evidence="12">wild type</strain>
    </source>
</reference>
<dbReference type="GO" id="GO:0031573">
    <property type="term" value="P:mitotic intra-S DNA damage checkpoint signaling"/>
    <property type="evidence" value="ECO:0000318"/>
    <property type="project" value="GO_Central"/>
</dbReference>
<accession>F6TZC4</accession>
<dbReference type="FunCoup" id="F6TZC4">
    <property type="interactions" value="204"/>
</dbReference>
<dbReference type="HOGENOM" id="CLU_049242_2_0_1"/>
<gene>
    <name evidence="12" type="primary">LOC100175771</name>
</gene>
<dbReference type="GO" id="GO:0000076">
    <property type="term" value="P:DNA replication checkpoint signaling"/>
    <property type="evidence" value="ECO:0000318"/>
    <property type="project" value="GO_Central"/>
</dbReference>
<evidence type="ECO:0000256" key="4">
    <source>
        <dbReference type="ARBA" id="ARBA00022722"/>
    </source>
</evidence>
<dbReference type="FunFam" id="3.70.10.10:FF:000005">
    <property type="entry name" value="Cell cycle checkpoint control protein"/>
    <property type="match status" value="1"/>
</dbReference>
<dbReference type="SUPFAM" id="SSF55979">
    <property type="entry name" value="DNA clamp"/>
    <property type="match status" value="1"/>
</dbReference>
<comment type="similarity">
    <text evidence="2 10">Belongs to the rad9 family.</text>
</comment>
<dbReference type="Gene3D" id="3.70.10.10">
    <property type="match status" value="1"/>
</dbReference>
<dbReference type="GO" id="GO:0071479">
    <property type="term" value="P:cellular response to ionizing radiation"/>
    <property type="evidence" value="ECO:0000318"/>
    <property type="project" value="GO_Central"/>
</dbReference>
<evidence type="ECO:0000256" key="8">
    <source>
        <dbReference type="ARBA" id="ARBA00023242"/>
    </source>
</evidence>
<evidence type="ECO:0000256" key="5">
    <source>
        <dbReference type="ARBA" id="ARBA00022763"/>
    </source>
</evidence>
<dbReference type="InterPro" id="IPR007268">
    <property type="entry name" value="Rad9/Ddc1"/>
</dbReference>
<protein>
    <recommendedName>
        <fullName evidence="10">Cell cycle checkpoint control protein</fullName>
    </recommendedName>
</protein>
<dbReference type="Ensembl" id="ENSCINT00000010009.3">
    <property type="protein sequence ID" value="ENSCINP00000010009.3"/>
    <property type="gene ID" value="ENSCING00000004836.3"/>
</dbReference>
<comment type="function">
    <text evidence="9">Component of the 9-1-1 cell-cycle checkpoint response complex that plays a major role in DNA repair. The 9-1-1 complex is recruited to DNA lesion upon damage by the RAD17-replication factor C (RFC) clamp loader complex. Acts then as a sliding clamp platform on DNA for several proteins involved in long-patch base excision repair (LP-BER). The 9-1-1 complex stimulates DNA polymerase beta (POLB) activity by increasing its affinity for the 3'-OH end of the primer-template and stabilizes POLB to those sites where LP-BER proceeds; endonuclease FEN1 cleavage activity on substrates with double, nick, or gap flaps of distinct sequences and lengths; and DNA ligase I (LIG1) on long-patch base excision repair substrates. The 9-1-1 complex is necessary for the recruitment of RHNO1 to sites of double-stranded breaks (DSB) occurring during the S phase. RAD9A possesses 3'-&gt;5' double stranded DNA exonuclease activity.</text>
</comment>
<reference evidence="13" key="1">
    <citation type="journal article" date="2002" name="Science">
        <title>The draft genome of Ciona intestinalis: insights into chordate and vertebrate origins.</title>
        <authorList>
            <person name="Dehal P."/>
            <person name="Satou Y."/>
            <person name="Campbell R.K."/>
            <person name="Chapman J."/>
            <person name="Degnan B."/>
            <person name="De Tomaso A."/>
            <person name="Davidson B."/>
            <person name="Di Gregorio A."/>
            <person name="Gelpke M."/>
            <person name="Goodstein D.M."/>
            <person name="Harafuji N."/>
            <person name="Hastings K.E."/>
            <person name="Ho I."/>
            <person name="Hotta K."/>
            <person name="Huang W."/>
            <person name="Kawashima T."/>
            <person name="Lemaire P."/>
            <person name="Martinez D."/>
            <person name="Meinertzhagen I.A."/>
            <person name="Necula S."/>
            <person name="Nonaka M."/>
            <person name="Putnam N."/>
            <person name="Rash S."/>
            <person name="Saiga H."/>
            <person name="Satake M."/>
            <person name="Terry A."/>
            <person name="Yamada L."/>
            <person name="Wang H.G."/>
            <person name="Awazu S."/>
            <person name="Azumi K."/>
            <person name="Boore J."/>
            <person name="Branno M."/>
            <person name="Chin-Bow S."/>
            <person name="DeSantis R."/>
            <person name="Doyle S."/>
            <person name="Francino P."/>
            <person name="Keys D.N."/>
            <person name="Haga S."/>
            <person name="Hayashi H."/>
            <person name="Hino K."/>
            <person name="Imai K.S."/>
            <person name="Inaba K."/>
            <person name="Kano S."/>
            <person name="Kobayashi K."/>
            <person name="Kobayashi M."/>
            <person name="Lee B.I."/>
            <person name="Makabe K.W."/>
            <person name="Manohar C."/>
            <person name="Matassi G."/>
            <person name="Medina M."/>
            <person name="Mochizuki Y."/>
            <person name="Mount S."/>
            <person name="Morishita T."/>
            <person name="Miura S."/>
            <person name="Nakayama A."/>
            <person name="Nishizaka S."/>
            <person name="Nomoto H."/>
            <person name="Ohta F."/>
            <person name="Oishi K."/>
            <person name="Rigoutsos I."/>
            <person name="Sano M."/>
            <person name="Sasaki A."/>
            <person name="Sasakura Y."/>
            <person name="Shoguchi E."/>
            <person name="Shin-i T."/>
            <person name="Spagnuolo A."/>
            <person name="Stainier D."/>
            <person name="Suzuki M.M."/>
            <person name="Tassy O."/>
            <person name="Takatori N."/>
            <person name="Tokuoka M."/>
            <person name="Yagi K."/>
            <person name="Yoshizaki F."/>
            <person name="Wada S."/>
            <person name="Zhang C."/>
            <person name="Hyatt P.D."/>
            <person name="Larimer F."/>
            <person name="Detter C."/>
            <person name="Doggett N."/>
            <person name="Glavina T."/>
            <person name="Hawkins T."/>
            <person name="Richardson P."/>
            <person name="Lucas S."/>
            <person name="Kohara Y."/>
            <person name="Levine M."/>
            <person name="Satoh N."/>
            <person name="Rokhsar D.S."/>
        </authorList>
    </citation>
    <scope>NUCLEOTIDE SEQUENCE [LARGE SCALE GENOMIC DNA]</scope>
</reference>
<evidence type="ECO:0000256" key="7">
    <source>
        <dbReference type="ARBA" id="ARBA00022839"/>
    </source>
</evidence>
<keyword evidence="7" id="KW-0269">Exonuclease</keyword>
<keyword evidence="5" id="KW-0227">DNA damage</keyword>
<feature type="compositionally biased region" description="Low complexity" evidence="11">
    <location>
        <begin position="300"/>
        <end position="312"/>
    </location>
</feature>
<dbReference type="Proteomes" id="UP000008144">
    <property type="component" value="Chromosome 2"/>
</dbReference>
<dbReference type="PIRSF" id="PIRSF009303">
    <property type="entry name" value="Cell_cycle_RAD9"/>
    <property type="match status" value="1"/>
</dbReference>
<dbReference type="InterPro" id="IPR046938">
    <property type="entry name" value="DNA_clamp_sf"/>
</dbReference>
<evidence type="ECO:0000256" key="3">
    <source>
        <dbReference type="ARBA" id="ARBA00022553"/>
    </source>
</evidence>
<dbReference type="STRING" id="7719.ENSCINP00000010009"/>
<evidence type="ECO:0000256" key="1">
    <source>
        <dbReference type="ARBA" id="ARBA00004123"/>
    </source>
</evidence>
<evidence type="ECO:0000313" key="12">
    <source>
        <dbReference type="Ensembl" id="ENSCINP00000010009.3"/>
    </source>
</evidence>
<evidence type="ECO:0000256" key="11">
    <source>
        <dbReference type="SAM" id="MobiDB-lite"/>
    </source>
</evidence>
<keyword evidence="3" id="KW-0597">Phosphoprotein</keyword>
<dbReference type="InterPro" id="IPR026584">
    <property type="entry name" value="Rad9"/>
</dbReference>
<dbReference type="GO" id="GO:0030896">
    <property type="term" value="C:checkpoint clamp complex"/>
    <property type="evidence" value="ECO:0000318"/>
    <property type="project" value="GO_Central"/>
</dbReference>
<reference evidence="12" key="4">
    <citation type="submission" date="2025-09" db="UniProtKB">
        <authorList>
            <consortium name="Ensembl"/>
        </authorList>
    </citation>
    <scope>IDENTIFICATION</scope>
</reference>
<dbReference type="CDD" id="cd00577">
    <property type="entry name" value="PCNA"/>
    <property type="match status" value="1"/>
</dbReference>
<evidence type="ECO:0000256" key="6">
    <source>
        <dbReference type="ARBA" id="ARBA00022801"/>
    </source>
</evidence>
<dbReference type="EMBL" id="EAAA01001410">
    <property type="status" value="NOT_ANNOTATED_CDS"/>
    <property type="molecule type" value="Genomic_DNA"/>
</dbReference>